<evidence type="ECO:0000256" key="3">
    <source>
        <dbReference type="ARBA" id="ARBA00022448"/>
    </source>
</evidence>
<comment type="similarity">
    <text evidence="2">Belongs to the monovalent cation:proton antiporter 2 (CPA2) transporter (TC 2.A.37) family.</text>
</comment>
<organism evidence="10 13">
    <name type="scientific">Brevibacterium aurantiacum</name>
    <dbReference type="NCBI Taxonomy" id="273384"/>
    <lineage>
        <taxon>Bacteria</taxon>
        <taxon>Bacillati</taxon>
        <taxon>Actinomycetota</taxon>
        <taxon>Actinomycetes</taxon>
        <taxon>Micrococcales</taxon>
        <taxon>Brevibacteriaceae</taxon>
        <taxon>Brevibacterium</taxon>
    </lineage>
</organism>
<dbReference type="RefSeq" id="WP_009881442.1">
    <property type="nucleotide sequence ID" value="NZ_AAGP01000001.1"/>
</dbReference>
<dbReference type="PATRIC" id="fig|1703.10.peg.2287"/>
<reference evidence="13" key="2">
    <citation type="submission" date="2016-09" db="EMBL/GenBank/DDBJ databases">
        <title>Complete Genome Sequence of Brevibacterium linens SMQ-1335.</title>
        <authorList>
            <person name="de Melo A.G."/>
            <person name="Labrie S.J."/>
            <person name="Dumaresq J."/>
            <person name="Roberts R.J."/>
            <person name="Tremblay D.M."/>
            <person name="Moineau S."/>
        </authorList>
    </citation>
    <scope>NUCLEOTIDE SEQUENCE [LARGE SCALE GENOMIC DNA]</scope>
    <source>
        <strain evidence="13">SMQ-1335</strain>
    </source>
</reference>
<dbReference type="eggNOG" id="COG4651">
    <property type="taxonomic scope" value="Bacteria"/>
</dbReference>
<gene>
    <name evidence="12" type="ORF">BAUR9175_00125</name>
    <name evidence="10" type="ORF">BLSMQ_2218</name>
    <name evidence="11" type="ORF">CIK65_06630</name>
</gene>
<feature type="transmembrane region" description="Helical" evidence="8">
    <location>
        <begin position="80"/>
        <end position="104"/>
    </location>
</feature>
<dbReference type="GO" id="GO:1902600">
    <property type="term" value="P:proton transmembrane transport"/>
    <property type="evidence" value="ECO:0007669"/>
    <property type="project" value="InterPro"/>
</dbReference>
<dbReference type="Pfam" id="PF02254">
    <property type="entry name" value="TrkA_N"/>
    <property type="match status" value="1"/>
</dbReference>
<feature type="transmembrane region" description="Helical" evidence="8">
    <location>
        <begin position="198"/>
        <end position="214"/>
    </location>
</feature>
<accession>A0A1D7W4M6</accession>
<keyword evidence="4 8" id="KW-0812">Transmembrane</keyword>
<dbReference type="GO" id="GO:0006813">
    <property type="term" value="P:potassium ion transport"/>
    <property type="evidence" value="ECO:0007669"/>
    <property type="project" value="InterPro"/>
</dbReference>
<evidence type="ECO:0000259" key="9">
    <source>
        <dbReference type="PROSITE" id="PS51201"/>
    </source>
</evidence>
<keyword evidence="5 8" id="KW-1133">Transmembrane helix</keyword>
<dbReference type="EMBL" id="NRGQ01000006">
    <property type="protein sequence ID" value="PCC43525.1"/>
    <property type="molecule type" value="Genomic_DNA"/>
</dbReference>
<feature type="transmembrane region" description="Helical" evidence="8">
    <location>
        <begin position="272"/>
        <end position="297"/>
    </location>
</feature>
<dbReference type="InterPro" id="IPR036291">
    <property type="entry name" value="NAD(P)-bd_dom_sf"/>
</dbReference>
<name>A0A1D7W4M6_BREAU</name>
<dbReference type="AlphaFoldDB" id="A0A1D7W4M6"/>
<evidence type="ECO:0000313" key="15">
    <source>
        <dbReference type="Proteomes" id="UP000234525"/>
    </source>
</evidence>
<dbReference type="Proteomes" id="UP000218620">
    <property type="component" value="Unassembled WGS sequence"/>
</dbReference>
<feature type="transmembrane region" description="Helical" evidence="8">
    <location>
        <begin position="110"/>
        <end position="129"/>
    </location>
</feature>
<feature type="transmembrane region" description="Helical" evidence="8">
    <location>
        <begin position="26"/>
        <end position="44"/>
    </location>
</feature>
<feature type="domain" description="RCK N-terminal" evidence="9">
    <location>
        <begin position="387"/>
        <end position="505"/>
    </location>
</feature>
<reference evidence="12" key="5">
    <citation type="submission" date="2017-03" db="EMBL/GenBank/DDBJ databases">
        <authorList>
            <person name="Afonso C.L."/>
            <person name="Miller P.J."/>
            <person name="Scott M.A."/>
            <person name="Spackman E."/>
            <person name="Goraichik I."/>
            <person name="Dimitrov K.M."/>
            <person name="Suarez D.L."/>
            <person name="Swayne D.E."/>
        </authorList>
    </citation>
    <scope>NUCLEOTIDE SEQUENCE [LARGE SCALE GENOMIC DNA]</scope>
    <source>
        <strain evidence="12">ATCC 9175</strain>
    </source>
</reference>
<evidence type="ECO:0000256" key="5">
    <source>
        <dbReference type="ARBA" id="ARBA00022989"/>
    </source>
</evidence>
<feature type="transmembrane region" description="Helical" evidence="8">
    <location>
        <begin position="309"/>
        <end position="329"/>
    </location>
</feature>
<dbReference type="PROSITE" id="PS51201">
    <property type="entry name" value="RCK_N"/>
    <property type="match status" value="1"/>
</dbReference>
<comment type="subcellular location">
    <subcellularLocation>
        <location evidence="1">Membrane</location>
        <topology evidence="1">Multi-pass membrane protein</topology>
    </subcellularLocation>
</comment>
<dbReference type="Proteomes" id="UP000094793">
    <property type="component" value="Chromosome"/>
</dbReference>
<feature type="transmembrane region" description="Helical" evidence="8">
    <location>
        <begin position="141"/>
        <end position="164"/>
    </location>
</feature>
<accession>A0A2A3YWH0</accession>
<dbReference type="PANTHER" id="PTHR42751:SF1">
    <property type="entry name" value="CATION_PROTON ANTIPORTER YBAL-RELATED"/>
    <property type="match status" value="1"/>
</dbReference>
<dbReference type="GO" id="GO:0016020">
    <property type="term" value="C:membrane"/>
    <property type="evidence" value="ECO:0007669"/>
    <property type="project" value="UniProtKB-SubCell"/>
</dbReference>
<dbReference type="Proteomes" id="UP000234525">
    <property type="component" value="Unassembled WGS sequence"/>
</dbReference>
<dbReference type="EMBL" id="CP017150">
    <property type="protein sequence ID" value="AOP53924.1"/>
    <property type="molecule type" value="Genomic_DNA"/>
</dbReference>
<reference evidence="15" key="4">
    <citation type="submission" date="2017-03" db="EMBL/GenBank/DDBJ databases">
        <authorList>
            <person name="Monnet C."/>
        </authorList>
    </citation>
    <scope>NUCLEOTIDE SEQUENCE [LARGE SCALE GENOMIC DNA]</scope>
    <source>
        <strain evidence="15">ATCC 9175</strain>
    </source>
</reference>
<dbReference type="PANTHER" id="PTHR42751">
    <property type="entry name" value="SODIUM/HYDROGEN EXCHANGER FAMILY/TRKA DOMAIN PROTEIN"/>
    <property type="match status" value="1"/>
</dbReference>
<feature type="transmembrane region" description="Helical" evidence="8">
    <location>
        <begin position="335"/>
        <end position="356"/>
    </location>
</feature>
<dbReference type="Pfam" id="PF00999">
    <property type="entry name" value="Na_H_Exchanger"/>
    <property type="match status" value="1"/>
</dbReference>
<dbReference type="EMBL" id="FXZB01000001">
    <property type="protein sequence ID" value="SMX62864.1"/>
    <property type="molecule type" value="Genomic_DNA"/>
</dbReference>
<evidence type="ECO:0000256" key="6">
    <source>
        <dbReference type="ARBA" id="ARBA00023136"/>
    </source>
</evidence>
<protein>
    <submittedName>
        <fullName evidence="10">Glutathione-regulated potassium-efflux system protein KefB</fullName>
    </submittedName>
    <submittedName>
        <fullName evidence="11">Potassium transporter Kef</fullName>
    </submittedName>
    <submittedName>
        <fullName evidence="12">Transporter, CPA2 family</fullName>
    </submittedName>
</protein>
<dbReference type="Gene3D" id="1.20.1530.20">
    <property type="match status" value="1"/>
</dbReference>
<evidence type="ECO:0000313" key="10">
    <source>
        <dbReference type="EMBL" id="AOP53924.1"/>
    </source>
</evidence>
<dbReference type="KEGG" id="blin:BLSMQ_2218"/>
<accession>A0A2H1HIW7</accession>
<evidence type="ECO:0000256" key="4">
    <source>
        <dbReference type="ARBA" id="ARBA00022692"/>
    </source>
</evidence>
<sequence>MQDIIVTIAAALALGLVARELRIPPLVGFLGAGFLLHYLGFTAFDGLERVSDLGVVLLLFTIGLKFDLRSLLQPEAYGTAALHMISSVLVGAGTIGLAAVVGVVSLDGGLGTIGLLGFALSFSSTVLVVKVLEDRSDDGSYYGQIAIAILVIQDIAAVAFITIAGEEPPSPWAFALVLLVPAAWVLRRVLERVGRGELLVLFGVVMALGPGYVAFESVGIHGDLGALVMGLLFASHPRSTELSKSLFSVKELFLVAFFVTIGLQAVPTWADLLMSLILCVILLPFNFLSFYLMGRLFGLRNRTSFRTSLALSNFSEFALIVVAVGAGNGVFEDSWLTVTALAVAIGMIISSLANAYSLQIVGRLDAILPDENESKLRPLDRPIDTGSAEVVVLGMGRIGRGAYERLVHSGGLSVIGVDNDHLVVEELKREQFNVLEGDATDHEFWHRLVVGGTARTVILAMAIHDSNTFALEQLRIAGFGGAIAAVVQRQDQADALTTAGVHTVVNIYGGSGAEVADAALRLPTGRGTDGEAGDTDIAGDTDVAGHAGDAGDVGDVGDVGDAEI</sequence>
<evidence type="ECO:0000313" key="11">
    <source>
        <dbReference type="EMBL" id="PCC43525.1"/>
    </source>
</evidence>
<evidence type="ECO:0000256" key="1">
    <source>
        <dbReference type="ARBA" id="ARBA00004141"/>
    </source>
</evidence>
<evidence type="ECO:0000256" key="7">
    <source>
        <dbReference type="SAM" id="MobiDB-lite"/>
    </source>
</evidence>
<evidence type="ECO:0000313" key="14">
    <source>
        <dbReference type="Proteomes" id="UP000218620"/>
    </source>
</evidence>
<feature type="transmembrane region" description="Helical" evidence="8">
    <location>
        <begin position="170"/>
        <end position="186"/>
    </location>
</feature>
<dbReference type="eggNOG" id="COG1226">
    <property type="taxonomic scope" value="Bacteria"/>
</dbReference>
<keyword evidence="15" id="KW-1185">Reference proteome</keyword>
<evidence type="ECO:0000256" key="8">
    <source>
        <dbReference type="SAM" id="Phobius"/>
    </source>
</evidence>
<keyword evidence="3" id="KW-0813">Transport</keyword>
<proteinExistence type="inferred from homology"/>
<evidence type="ECO:0000313" key="13">
    <source>
        <dbReference type="Proteomes" id="UP000094793"/>
    </source>
</evidence>
<dbReference type="InterPro" id="IPR038770">
    <property type="entry name" value="Na+/solute_symporter_sf"/>
</dbReference>
<dbReference type="GO" id="GO:0015297">
    <property type="term" value="F:antiporter activity"/>
    <property type="evidence" value="ECO:0007669"/>
    <property type="project" value="InterPro"/>
</dbReference>
<feature type="region of interest" description="Disordered" evidence="7">
    <location>
        <begin position="524"/>
        <end position="564"/>
    </location>
</feature>
<dbReference type="SUPFAM" id="SSF51735">
    <property type="entry name" value="NAD(P)-binding Rossmann-fold domains"/>
    <property type="match status" value="1"/>
</dbReference>
<evidence type="ECO:0000313" key="12">
    <source>
        <dbReference type="EMBL" id="SMX62864.1"/>
    </source>
</evidence>
<dbReference type="InterPro" id="IPR006153">
    <property type="entry name" value="Cation/H_exchanger_TM"/>
</dbReference>
<keyword evidence="6 8" id="KW-0472">Membrane</keyword>
<dbReference type="Gene3D" id="3.40.50.720">
    <property type="entry name" value="NAD(P)-binding Rossmann-like Domain"/>
    <property type="match status" value="1"/>
</dbReference>
<dbReference type="InterPro" id="IPR003148">
    <property type="entry name" value="RCK_N"/>
</dbReference>
<reference evidence="10" key="1">
    <citation type="submission" date="2016-09" db="EMBL/GenBank/DDBJ databases">
        <title>Complete Genome Sequence of Brevibacterium aurantiacum SMQ-1335.</title>
        <authorList>
            <person name="de Melo A.G."/>
            <person name="Labrie S.J."/>
            <person name="Dumaresq J."/>
            <person name="Roberts R.J."/>
            <person name="Tremblay D.M."/>
            <person name="Moineau S."/>
        </authorList>
    </citation>
    <scope>NUCLEOTIDE SEQUENCE</scope>
    <source>
        <strain evidence="10">SMQ-1335</strain>
    </source>
</reference>
<evidence type="ECO:0000256" key="2">
    <source>
        <dbReference type="ARBA" id="ARBA00005551"/>
    </source>
</evidence>
<feature type="transmembrane region" description="Helical" evidence="8">
    <location>
        <begin position="50"/>
        <end position="68"/>
    </location>
</feature>
<reference evidence="11 14" key="3">
    <citation type="journal article" date="2017" name="Elife">
        <title>Extensive horizontal gene transfer in cheese-associated bacteria.</title>
        <authorList>
            <person name="Bonham K.S."/>
            <person name="Wolfe B.E."/>
            <person name="Dutton R.J."/>
        </authorList>
    </citation>
    <scope>NUCLEOTIDE SEQUENCE [LARGE SCALE GENOMIC DNA]</scope>
    <source>
        <strain evidence="11 14">962_8</strain>
    </source>
</reference>